<comment type="caution">
    <text evidence="2">The sequence shown here is derived from an EMBL/GenBank/DDBJ whole genome shotgun (WGS) entry which is preliminary data.</text>
</comment>
<accession>A0A9W9ETN9</accession>
<dbReference type="EMBL" id="JAPQKH010000007">
    <property type="protein sequence ID" value="KAJ5087699.1"/>
    <property type="molecule type" value="Genomic_DNA"/>
</dbReference>
<evidence type="ECO:0000313" key="2">
    <source>
        <dbReference type="EMBL" id="KAJ5087699.1"/>
    </source>
</evidence>
<dbReference type="Proteomes" id="UP001149165">
    <property type="component" value="Unassembled WGS sequence"/>
</dbReference>
<reference evidence="2" key="1">
    <citation type="submission" date="2022-11" db="EMBL/GenBank/DDBJ databases">
        <authorList>
            <person name="Petersen C."/>
        </authorList>
    </citation>
    <scope>NUCLEOTIDE SEQUENCE</scope>
    <source>
        <strain evidence="2">IBT 30069</strain>
    </source>
</reference>
<reference evidence="2" key="2">
    <citation type="journal article" date="2023" name="IMA Fungus">
        <title>Comparative genomic study of the Penicillium genus elucidates a diverse pangenome and 15 lateral gene transfer events.</title>
        <authorList>
            <person name="Petersen C."/>
            <person name="Sorensen T."/>
            <person name="Nielsen M.R."/>
            <person name="Sondergaard T.E."/>
            <person name="Sorensen J.L."/>
            <person name="Fitzpatrick D.A."/>
            <person name="Frisvad J.C."/>
            <person name="Nielsen K.L."/>
        </authorList>
    </citation>
    <scope>NUCLEOTIDE SEQUENCE</scope>
    <source>
        <strain evidence="2">IBT 30069</strain>
    </source>
</reference>
<feature type="domain" description="Lipocalin-like" evidence="1">
    <location>
        <begin position="12"/>
        <end position="152"/>
    </location>
</feature>
<protein>
    <recommendedName>
        <fullName evidence="1">Lipocalin-like domain-containing protein</fullName>
    </recommendedName>
</protein>
<dbReference type="AlphaFoldDB" id="A0A9W9ETN9"/>
<dbReference type="InterPro" id="IPR024311">
    <property type="entry name" value="Lipocalin-like"/>
</dbReference>
<keyword evidence="3" id="KW-1185">Reference proteome</keyword>
<gene>
    <name evidence="2" type="ORF">N7456_011315</name>
</gene>
<proteinExistence type="predicted"/>
<evidence type="ECO:0000313" key="3">
    <source>
        <dbReference type="Proteomes" id="UP001149165"/>
    </source>
</evidence>
<dbReference type="Pfam" id="PF13924">
    <property type="entry name" value="Lipocalin_5"/>
    <property type="match status" value="1"/>
</dbReference>
<name>A0A9W9ETN9_9EURO</name>
<organism evidence="2 3">
    <name type="scientific">Penicillium angulare</name>
    <dbReference type="NCBI Taxonomy" id="116970"/>
    <lineage>
        <taxon>Eukaryota</taxon>
        <taxon>Fungi</taxon>
        <taxon>Dikarya</taxon>
        <taxon>Ascomycota</taxon>
        <taxon>Pezizomycotina</taxon>
        <taxon>Eurotiomycetes</taxon>
        <taxon>Eurotiomycetidae</taxon>
        <taxon>Eurotiales</taxon>
        <taxon>Aspergillaceae</taxon>
        <taxon>Penicillium</taxon>
    </lineage>
</organism>
<sequence>MPSANEIQQGLVGTWKLISLISKPVNSDGPIGYPLGKDAQGYLFYSAQGYMAATLMSPGAKEYTTTDPYNASDDEAGEAARNFMSYSGPFEVFFQDGQSFVKHHTDVSLVPNWAGKHQIRQVDLNGDELVLSPDRPWELNGILVNQYLTWKRL</sequence>
<evidence type="ECO:0000259" key="1">
    <source>
        <dbReference type="Pfam" id="PF13924"/>
    </source>
</evidence>
<dbReference type="OrthoDB" id="3904217at2759"/>